<keyword evidence="6" id="KW-0067">ATP-binding</keyword>
<dbReference type="NCBIfam" id="TIGR03168">
    <property type="entry name" value="1-PFK"/>
    <property type="match status" value="1"/>
</dbReference>
<dbReference type="NCBIfam" id="NF007632">
    <property type="entry name" value="PRK10294.1"/>
    <property type="match status" value="1"/>
</dbReference>
<dbReference type="PANTHER" id="PTHR46566">
    <property type="entry name" value="1-PHOSPHOFRUCTOKINASE-RELATED"/>
    <property type="match status" value="1"/>
</dbReference>
<keyword evidence="3" id="KW-0808">Transferase</keyword>
<dbReference type="InterPro" id="IPR017583">
    <property type="entry name" value="Tagatose/fructose_Pkinase"/>
</dbReference>
<dbReference type="AlphaFoldDB" id="A0A0A2W3B0"/>
<dbReference type="GO" id="GO:0004521">
    <property type="term" value="F:RNA endonuclease activity"/>
    <property type="evidence" value="ECO:0007669"/>
    <property type="project" value="InterPro"/>
</dbReference>
<organism evidence="9 10">
    <name type="scientific">Beauveria bassiana D1-5</name>
    <dbReference type="NCBI Taxonomy" id="1245745"/>
    <lineage>
        <taxon>Eukaryota</taxon>
        <taxon>Fungi</taxon>
        <taxon>Dikarya</taxon>
        <taxon>Ascomycota</taxon>
        <taxon>Pezizomycotina</taxon>
        <taxon>Sordariomycetes</taxon>
        <taxon>Hypocreomycetidae</taxon>
        <taxon>Hypocreales</taxon>
        <taxon>Cordycipitaceae</taxon>
        <taxon>Beauveria</taxon>
    </lineage>
</organism>
<comment type="caution">
    <text evidence="9">The sequence shown here is derived from an EMBL/GenBank/DDBJ whole genome shotgun (WGS) entry which is preliminary data.</text>
</comment>
<dbReference type="FunFam" id="3.90.1200.10:FF:000001">
    <property type="entry name" value="Fructosamine kinase family protein"/>
    <property type="match status" value="1"/>
</dbReference>
<dbReference type="Gene3D" id="3.30.200.20">
    <property type="entry name" value="Phosphorylase Kinase, domain 1"/>
    <property type="match status" value="1"/>
</dbReference>
<dbReference type="InterPro" id="IPR011009">
    <property type="entry name" value="Kinase-like_dom_sf"/>
</dbReference>
<dbReference type="CDD" id="cd01164">
    <property type="entry name" value="FruK_PfkB_like"/>
    <property type="match status" value="1"/>
</dbReference>
<dbReference type="FunFam" id="3.40.1190.20:FF:000001">
    <property type="entry name" value="Phosphofructokinase"/>
    <property type="match status" value="1"/>
</dbReference>
<keyword evidence="4" id="KW-0547">Nucleotide-binding</keyword>
<dbReference type="SUPFAM" id="SSF53613">
    <property type="entry name" value="Ribokinase-like"/>
    <property type="match status" value="1"/>
</dbReference>
<dbReference type="SUPFAM" id="SSF56112">
    <property type="entry name" value="Protein kinase-like (PK-like)"/>
    <property type="match status" value="1"/>
</dbReference>
<evidence type="ECO:0000313" key="9">
    <source>
        <dbReference type="EMBL" id="KGQ13102.1"/>
    </source>
</evidence>
<evidence type="ECO:0000256" key="7">
    <source>
        <dbReference type="ARBA" id="ARBA00048655"/>
    </source>
</evidence>
<feature type="domain" description="Carbohydrate kinase PfkB" evidence="8">
    <location>
        <begin position="18"/>
        <end position="281"/>
    </location>
</feature>
<dbReference type="EC" id="2.7.1.172" evidence="2"/>
<accession>A0A0A2W3B0</accession>
<gene>
    <name evidence="9" type="ORF">BBAD15_g1141</name>
</gene>
<dbReference type="Gene3D" id="3.40.1190.20">
    <property type="match status" value="1"/>
</dbReference>
<evidence type="ECO:0000256" key="2">
    <source>
        <dbReference type="ARBA" id="ARBA00011961"/>
    </source>
</evidence>
<dbReference type="Gene3D" id="3.90.1200.10">
    <property type="match status" value="1"/>
</dbReference>
<sequence>MAKKGGDMTAIFTLTLAPSLDSATVTAQIYPEGKLRCTSPIFEPGGGGINVARAIVHLGGHATAIFPVGGATGQHLRDLLLEERVTVDTVEAKDWTRQNLHVHTESTGEQYRFVMPGAALTDNEFLQLEQKALALHRGDILAISGSLPPGVDLNKLCRLVKTAQEKGIRCIVDSSGEALKATLALGNLELVKPNQKELSALVQRELTQPDDVRAAAQHLVDSGQAKRVVVSLGPQGALAVDARECVHVVPPPVKSQSTVGAGDSMVGAMTLKLAENAPLLDIDNNGVTMSDVERYVITVQFEEQSLTDINELNNQLTRGGFSLTLTDDQGKIHELGPGSFGLISTLDEQEVEALARGLGAVALGAEPAVIVTRWEVWQKQNEQLGEADIEQRTELPGGEIHAAWHIRYAGHEIFVKCDEREMLPIFTAEADQLELLSRSKTVRVPKVWALGSDRDYSFLLLEYLPSKPLDAHNAFLLGQQLARLHQWSDQPQFGLDFDNDLSTTPQPNAWQRRWSTFFAEQRIGWQLEMAAEKGIDYGDIDLIVDFIQQALASHQPQPSLLHGDLWSGNCALGPDGPFIYDPACYWGDRECDLAMLPLHSDQPPQIYDGYQSVSPLPAGFLDRQPIYQLYTLLNRAILFGGQHLVTAQKALEKVLAA</sequence>
<dbReference type="HOGENOM" id="CLU_417370_0_0_1"/>
<dbReference type="PROSITE" id="PS00584">
    <property type="entry name" value="PFKB_KINASES_2"/>
    <property type="match status" value="1"/>
</dbReference>
<dbReference type="GO" id="GO:0005829">
    <property type="term" value="C:cytosol"/>
    <property type="evidence" value="ECO:0007669"/>
    <property type="project" value="TreeGrafter"/>
</dbReference>
<dbReference type="GO" id="GO:0005524">
    <property type="term" value="F:ATP binding"/>
    <property type="evidence" value="ECO:0007669"/>
    <property type="project" value="UniProtKB-KW"/>
</dbReference>
<evidence type="ECO:0000313" key="10">
    <source>
        <dbReference type="Proteomes" id="UP000030106"/>
    </source>
</evidence>
<comment type="catalytic activity">
    <reaction evidence="7">
        <text>N(6)-D-ribulosyl-L-lysyl-[protein] + ATP = N(6)-(3-O-phospho-D-ribulosyl)-L-lysyl-[protein] + ADP + H(+)</text>
        <dbReference type="Rhea" id="RHEA:48432"/>
        <dbReference type="Rhea" id="RHEA-COMP:12103"/>
        <dbReference type="Rhea" id="RHEA-COMP:12104"/>
        <dbReference type="ChEBI" id="CHEBI:15378"/>
        <dbReference type="ChEBI" id="CHEBI:30616"/>
        <dbReference type="ChEBI" id="CHEBI:90418"/>
        <dbReference type="ChEBI" id="CHEBI:90420"/>
        <dbReference type="ChEBI" id="CHEBI:456216"/>
        <dbReference type="EC" id="2.7.1.172"/>
    </reaction>
    <physiologicalReaction direction="left-to-right" evidence="7">
        <dbReference type="Rhea" id="RHEA:48433"/>
    </physiologicalReaction>
</comment>
<evidence type="ECO:0000256" key="1">
    <source>
        <dbReference type="ARBA" id="ARBA00010688"/>
    </source>
</evidence>
<dbReference type="InterPro" id="IPR029056">
    <property type="entry name" value="Ribokinase-like"/>
</dbReference>
<dbReference type="GO" id="GO:0003872">
    <property type="term" value="F:6-phosphofructokinase activity"/>
    <property type="evidence" value="ECO:0007669"/>
    <property type="project" value="TreeGrafter"/>
</dbReference>
<dbReference type="InterPro" id="IPR002173">
    <property type="entry name" value="Carboh/pur_kinase_PfkB_CS"/>
</dbReference>
<evidence type="ECO:0000256" key="3">
    <source>
        <dbReference type="ARBA" id="ARBA00022679"/>
    </source>
</evidence>
<protein>
    <recommendedName>
        <fullName evidence="2">protein-ribulosamine 3-kinase</fullName>
        <ecNumber evidence="2">2.7.1.172</ecNumber>
    </recommendedName>
</protein>
<dbReference type="PANTHER" id="PTHR46566:SF2">
    <property type="entry name" value="ATP-DEPENDENT 6-PHOSPHOFRUCTOKINASE ISOZYME 2"/>
    <property type="match status" value="1"/>
</dbReference>
<dbReference type="InterPro" id="IPR011611">
    <property type="entry name" value="PfkB_dom"/>
</dbReference>
<dbReference type="Gene3D" id="3.30.70.2360">
    <property type="match status" value="1"/>
</dbReference>
<evidence type="ECO:0000259" key="8">
    <source>
        <dbReference type="Pfam" id="PF00294"/>
    </source>
</evidence>
<evidence type="ECO:0000256" key="6">
    <source>
        <dbReference type="ARBA" id="ARBA00022840"/>
    </source>
</evidence>
<name>A0A0A2W3B0_BEABA</name>
<proteinExistence type="inferred from homology"/>
<comment type="similarity">
    <text evidence="1">Belongs to the carbohydrate kinase PfkB family.</text>
</comment>
<dbReference type="GO" id="GO:0102193">
    <property type="term" value="F:protein-ribulosamine 3-kinase activity"/>
    <property type="evidence" value="ECO:0007669"/>
    <property type="project" value="UniProtKB-EC"/>
</dbReference>
<dbReference type="EMBL" id="ANFO01000058">
    <property type="protein sequence ID" value="KGQ13102.1"/>
    <property type="molecule type" value="Genomic_DNA"/>
</dbReference>
<dbReference type="Pfam" id="PF03881">
    <property type="entry name" value="Fructosamin_kin"/>
    <property type="match status" value="1"/>
</dbReference>
<keyword evidence="5" id="KW-0418">Kinase</keyword>
<dbReference type="Pfam" id="PF00294">
    <property type="entry name" value="PfkB"/>
    <property type="match status" value="1"/>
</dbReference>
<reference evidence="9 10" key="1">
    <citation type="submission" date="2012-10" db="EMBL/GenBank/DDBJ databases">
        <title>Genome sequencing and analysis of entomopathogenic fungi Beauveria bassiana D1-5.</title>
        <authorList>
            <person name="Li Q."/>
            <person name="Wang L."/>
            <person name="Zhang Z."/>
            <person name="Wang Q."/>
            <person name="Ren J."/>
            <person name="Wang M."/>
            <person name="Xu W."/>
            <person name="Wang J."/>
            <person name="Lu Y."/>
            <person name="Du Q."/>
            <person name="Sun Z."/>
        </authorList>
    </citation>
    <scope>NUCLEOTIDE SEQUENCE [LARGE SCALE GENOMIC DNA]</scope>
    <source>
        <strain evidence="9 10">D1-5</strain>
    </source>
</reference>
<dbReference type="InterPro" id="IPR038241">
    <property type="entry name" value="GhoS_sf"/>
</dbReference>
<dbReference type="InterPro" id="IPR016477">
    <property type="entry name" value="Fructo-/Ketosamine-3-kinase"/>
</dbReference>
<evidence type="ECO:0000256" key="5">
    <source>
        <dbReference type="ARBA" id="ARBA00022777"/>
    </source>
</evidence>
<evidence type="ECO:0000256" key="4">
    <source>
        <dbReference type="ARBA" id="ARBA00022741"/>
    </source>
</evidence>
<dbReference type="PROSITE" id="PS00583">
    <property type="entry name" value="PFKB_KINASES_1"/>
    <property type="match status" value="1"/>
</dbReference>
<dbReference type="Proteomes" id="UP000030106">
    <property type="component" value="Unassembled WGS sequence"/>
</dbReference>